<dbReference type="AlphaFoldDB" id="A0A6M7TM27"/>
<proteinExistence type="predicted"/>
<reference evidence="1 2" key="1">
    <citation type="submission" date="2018-09" db="EMBL/GenBank/DDBJ databases">
        <title>Mesorhizobium carmichaelinearum sp. nov. isolated from Carmichaelinea spp. root nodules in New Zealand.</title>
        <authorList>
            <person name="De Meyer S.E."/>
        </authorList>
    </citation>
    <scope>NUCLEOTIDE SEQUENCE [LARGE SCALE GENOMIC DNA]</scope>
    <source>
        <strain evidence="1 2">LMG 28313</strain>
    </source>
</reference>
<dbReference type="InterPro" id="IPR029063">
    <property type="entry name" value="SAM-dependent_MTases_sf"/>
</dbReference>
<dbReference type="GO" id="GO:0008168">
    <property type="term" value="F:methyltransferase activity"/>
    <property type="evidence" value="ECO:0007669"/>
    <property type="project" value="UniProtKB-KW"/>
</dbReference>
<dbReference type="Gene3D" id="3.40.50.150">
    <property type="entry name" value="Vaccinia Virus protein VP39"/>
    <property type="match status" value="1"/>
</dbReference>
<evidence type="ECO:0000313" key="1">
    <source>
        <dbReference type="EMBL" id="RJT31295.1"/>
    </source>
</evidence>
<dbReference type="GO" id="GO:0032259">
    <property type="term" value="P:methylation"/>
    <property type="evidence" value="ECO:0007669"/>
    <property type="project" value="UniProtKB-KW"/>
</dbReference>
<dbReference type="EMBL" id="QZXA01000009">
    <property type="protein sequence ID" value="RJT31295.1"/>
    <property type="molecule type" value="Genomic_DNA"/>
</dbReference>
<sequence>MAEVMRERGSVDLLDFGCGAGHFLDYLRQTDRKVRYRGLDLSARFVDLCRRKYPGVAFDCLDVMQDGAAVPEADYIVMNGVFTERCGIAYETMFGAMTGLLAKMFPYARKGMAFNLMSKHVDWEREDLFHVPYDQISRFVVGQLSRHHVIRADYGLYEYTVYVYKAAA</sequence>
<dbReference type="InterPro" id="IPR013217">
    <property type="entry name" value="Methyltransf_12"/>
</dbReference>
<dbReference type="SUPFAM" id="SSF53335">
    <property type="entry name" value="S-adenosyl-L-methionine-dependent methyltransferases"/>
    <property type="match status" value="1"/>
</dbReference>
<comment type="caution">
    <text evidence="1">The sequence shown here is derived from an EMBL/GenBank/DDBJ whole genome shotgun (WGS) entry which is preliminary data.</text>
</comment>
<keyword evidence="1" id="KW-0489">Methyltransferase</keyword>
<organism evidence="1 2">
    <name type="scientific">Mesorhizobium jarvisii</name>
    <dbReference type="NCBI Taxonomy" id="1777867"/>
    <lineage>
        <taxon>Bacteria</taxon>
        <taxon>Pseudomonadati</taxon>
        <taxon>Pseudomonadota</taxon>
        <taxon>Alphaproteobacteria</taxon>
        <taxon>Hyphomicrobiales</taxon>
        <taxon>Phyllobacteriaceae</taxon>
        <taxon>Mesorhizobium</taxon>
    </lineage>
</organism>
<keyword evidence="1" id="KW-0808">Transferase</keyword>
<dbReference type="Proteomes" id="UP000275530">
    <property type="component" value="Unassembled WGS sequence"/>
</dbReference>
<keyword evidence="2" id="KW-1185">Reference proteome</keyword>
<protein>
    <submittedName>
        <fullName evidence="1">Class I SAM-dependent methyltransferase</fullName>
    </submittedName>
</protein>
<evidence type="ECO:0000313" key="2">
    <source>
        <dbReference type="Proteomes" id="UP000275530"/>
    </source>
</evidence>
<name>A0A6M7TM27_9HYPH</name>
<dbReference type="Pfam" id="PF08242">
    <property type="entry name" value="Methyltransf_12"/>
    <property type="match status" value="1"/>
</dbReference>
<accession>A0A6M7TM27</accession>
<gene>
    <name evidence="1" type="ORF">D3242_23970</name>
</gene>